<comment type="similarity">
    <text evidence="7">Belongs to the DHHC palmitoyltransferase family.</text>
</comment>
<feature type="transmembrane region" description="Helical" evidence="7">
    <location>
        <begin position="165"/>
        <end position="185"/>
    </location>
</feature>
<dbReference type="GO" id="GO:0019706">
    <property type="term" value="F:protein-cysteine S-palmitoyltransferase activity"/>
    <property type="evidence" value="ECO:0007669"/>
    <property type="project" value="UniProtKB-EC"/>
</dbReference>
<dbReference type="EC" id="2.3.1.225" evidence="7"/>
<keyword evidence="10" id="KW-1185">Reference proteome</keyword>
<accession>A0A3M7QIC4</accession>
<feature type="domain" description="Palmitoyltransferase DHHC" evidence="8">
    <location>
        <begin position="118"/>
        <end position="241"/>
    </location>
</feature>
<evidence type="ECO:0000256" key="1">
    <source>
        <dbReference type="ARBA" id="ARBA00004141"/>
    </source>
</evidence>
<keyword evidence="5 7" id="KW-0472">Membrane</keyword>
<dbReference type="GO" id="GO:0016020">
    <property type="term" value="C:membrane"/>
    <property type="evidence" value="ECO:0007669"/>
    <property type="project" value="UniProtKB-SubCell"/>
</dbReference>
<comment type="caution">
    <text evidence="9">The sequence shown here is derived from an EMBL/GenBank/DDBJ whole genome shotgun (WGS) entry which is preliminary data.</text>
</comment>
<keyword evidence="2 7" id="KW-0808">Transferase</keyword>
<keyword evidence="6 7" id="KW-0012">Acyltransferase</keyword>
<feature type="transmembrane region" description="Helical" evidence="7">
    <location>
        <begin position="14"/>
        <end position="40"/>
    </location>
</feature>
<name>A0A3M7QIC4_BRAPC</name>
<gene>
    <name evidence="9" type="ORF">BpHYR1_043305</name>
</gene>
<evidence type="ECO:0000256" key="6">
    <source>
        <dbReference type="ARBA" id="ARBA00023315"/>
    </source>
</evidence>
<dbReference type="Proteomes" id="UP000276133">
    <property type="component" value="Unassembled WGS sequence"/>
</dbReference>
<evidence type="ECO:0000259" key="8">
    <source>
        <dbReference type="Pfam" id="PF01529"/>
    </source>
</evidence>
<dbReference type="InterPro" id="IPR039859">
    <property type="entry name" value="PFA4/ZDH16/20/ERF2-like"/>
</dbReference>
<dbReference type="Pfam" id="PF01529">
    <property type="entry name" value="DHHC"/>
    <property type="match status" value="1"/>
</dbReference>
<protein>
    <recommendedName>
        <fullName evidence="7">Palmitoyltransferase</fullName>
        <ecNumber evidence="7">2.3.1.225</ecNumber>
    </recommendedName>
</protein>
<dbReference type="AlphaFoldDB" id="A0A3M7QIC4"/>
<reference evidence="9 10" key="1">
    <citation type="journal article" date="2018" name="Sci. Rep.">
        <title>Genomic signatures of local adaptation to the degree of environmental predictability in rotifers.</title>
        <authorList>
            <person name="Franch-Gras L."/>
            <person name="Hahn C."/>
            <person name="Garcia-Roger E.M."/>
            <person name="Carmona M.J."/>
            <person name="Serra M."/>
            <person name="Gomez A."/>
        </authorList>
    </citation>
    <scope>NUCLEOTIDE SEQUENCE [LARGE SCALE GENOMIC DNA]</scope>
    <source>
        <strain evidence="9">HYR1</strain>
    </source>
</reference>
<comment type="domain">
    <text evidence="7">The DHHC domain is required for palmitoyltransferase activity.</text>
</comment>
<comment type="catalytic activity">
    <reaction evidence="7">
        <text>L-cysteinyl-[protein] + hexadecanoyl-CoA = S-hexadecanoyl-L-cysteinyl-[protein] + CoA</text>
        <dbReference type="Rhea" id="RHEA:36683"/>
        <dbReference type="Rhea" id="RHEA-COMP:10131"/>
        <dbReference type="Rhea" id="RHEA-COMP:11032"/>
        <dbReference type="ChEBI" id="CHEBI:29950"/>
        <dbReference type="ChEBI" id="CHEBI:57287"/>
        <dbReference type="ChEBI" id="CHEBI:57379"/>
        <dbReference type="ChEBI" id="CHEBI:74151"/>
        <dbReference type="EC" id="2.3.1.225"/>
    </reaction>
</comment>
<evidence type="ECO:0000313" key="10">
    <source>
        <dbReference type="Proteomes" id="UP000276133"/>
    </source>
</evidence>
<evidence type="ECO:0000256" key="4">
    <source>
        <dbReference type="ARBA" id="ARBA00022989"/>
    </source>
</evidence>
<keyword evidence="3 7" id="KW-0812">Transmembrane</keyword>
<dbReference type="EMBL" id="REGN01006095">
    <property type="protein sequence ID" value="RNA10894.1"/>
    <property type="molecule type" value="Genomic_DNA"/>
</dbReference>
<dbReference type="PANTHER" id="PTHR12246">
    <property type="entry name" value="PALMITOYLTRANSFERASE ZDHHC16"/>
    <property type="match status" value="1"/>
</dbReference>
<feature type="transmembrane region" description="Helical" evidence="7">
    <location>
        <begin position="47"/>
        <end position="65"/>
    </location>
</feature>
<evidence type="ECO:0000256" key="3">
    <source>
        <dbReference type="ARBA" id="ARBA00022692"/>
    </source>
</evidence>
<keyword evidence="4 7" id="KW-1133">Transmembrane helix</keyword>
<evidence type="ECO:0000313" key="9">
    <source>
        <dbReference type="EMBL" id="RNA10894.1"/>
    </source>
</evidence>
<comment type="subcellular location">
    <subcellularLocation>
        <location evidence="1">Membrane</location>
        <topology evidence="1">Multi-pass membrane protein</topology>
    </subcellularLocation>
</comment>
<dbReference type="STRING" id="10195.A0A3M7QIC4"/>
<dbReference type="OrthoDB" id="9909019at2759"/>
<sequence>MEKLVYNCLRLTKWIPVIFITAIIAWSYYAYIVQLCLYHVEEISKRIIFIFLYHIFLIMLAWSYYQTIFTPMKQPTSEFYLKETDIYQMQISESEMTTKALIDKKAKDLPILTRTSSGNARYCDRCKCIKPDRAHHCSICQVCVLKMDHHCPWVNNCVGYSNYKFFILFLFYSVLYCTYICATSLEYFIKFWDEIQSFQAGKFHLLLLFFVAIMFGISVSTLLAYHIYLSGKNCTTLESFRSPIFMSTGLADKDGFNLSVSENFKQIFGDSWWKALVPIFTSTFNGSDYSQMVRLNLRVIHNDDKFSKVTIMGNGLGYSSTIFTNFDSICSHNDFPSMLKSYYRPQLARNPFVDDSFLTTSFDDSFNPHFNKINEYRDAVLEKNVQTLNTVHVINNVKRHSSITFASVFNQNDSDRYGPKTCQISTHLVEPSPTDGVKFPTSVKQSIAASNQSYNTTDMLLLNERQAFNSGNRSLEQIRITME</sequence>
<evidence type="ECO:0000256" key="7">
    <source>
        <dbReference type="RuleBase" id="RU079119"/>
    </source>
</evidence>
<evidence type="ECO:0000256" key="5">
    <source>
        <dbReference type="ARBA" id="ARBA00023136"/>
    </source>
</evidence>
<feature type="transmembrane region" description="Helical" evidence="7">
    <location>
        <begin position="205"/>
        <end position="228"/>
    </location>
</feature>
<dbReference type="PROSITE" id="PS50216">
    <property type="entry name" value="DHHC"/>
    <property type="match status" value="1"/>
</dbReference>
<organism evidence="9 10">
    <name type="scientific">Brachionus plicatilis</name>
    <name type="common">Marine rotifer</name>
    <name type="synonym">Brachionus muelleri</name>
    <dbReference type="NCBI Taxonomy" id="10195"/>
    <lineage>
        <taxon>Eukaryota</taxon>
        <taxon>Metazoa</taxon>
        <taxon>Spiralia</taxon>
        <taxon>Gnathifera</taxon>
        <taxon>Rotifera</taxon>
        <taxon>Eurotatoria</taxon>
        <taxon>Monogononta</taxon>
        <taxon>Pseudotrocha</taxon>
        <taxon>Ploima</taxon>
        <taxon>Brachionidae</taxon>
        <taxon>Brachionus</taxon>
    </lineage>
</organism>
<proteinExistence type="inferred from homology"/>
<dbReference type="InterPro" id="IPR001594">
    <property type="entry name" value="Palmitoyltrfase_DHHC"/>
</dbReference>
<evidence type="ECO:0000256" key="2">
    <source>
        <dbReference type="ARBA" id="ARBA00022679"/>
    </source>
</evidence>